<dbReference type="Pfam" id="PF00196">
    <property type="entry name" value="GerE"/>
    <property type="match status" value="1"/>
</dbReference>
<dbReference type="InterPro" id="IPR001789">
    <property type="entry name" value="Sig_transdc_resp-reg_receiver"/>
</dbReference>
<comment type="caution">
    <text evidence="4">Lacks conserved residue(s) required for the propagation of feature annotation.</text>
</comment>
<dbReference type="SUPFAM" id="SSF52172">
    <property type="entry name" value="CheY-like"/>
    <property type="match status" value="1"/>
</dbReference>
<keyword evidence="2 7" id="KW-0238">DNA-binding</keyword>
<dbReference type="PROSITE" id="PS00622">
    <property type="entry name" value="HTH_LUXR_1"/>
    <property type="match status" value="1"/>
</dbReference>
<feature type="domain" description="HTH luxR-type" evidence="5">
    <location>
        <begin position="153"/>
        <end position="216"/>
    </location>
</feature>
<dbReference type="STRING" id="104663.SAMN04488121_102276"/>
<reference evidence="7 8" key="1">
    <citation type="submission" date="2016-10" db="EMBL/GenBank/DDBJ databases">
        <authorList>
            <person name="de Groot N.N."/>
        </authorList>
    </citation>
    <scope>NUCLEOTIDE SEQUENCE [LARGE SCALE GENOMIC DNA]</scope>
    <source>
        <strain evidence="7 8">DSM 527</strain>
    </source>
</reference>
<evidence type="ECO:0000256" key="2">
    <source>
        <dbReference type="ARBA" id="ARBA00023125"/>
    </source>
</evidence>
<dbReference type="InterPro" id="IPR036388">
    <property type="entry name" value="WH-like_DNA-bd_sf"/>
</dbReference>
<sequence>MLSINLNRKYQIGIIEEDAQFSDDLILHISQNSHFSTCLNTNSTSNAFRILYNHPSLNPDMLLLSTQAADAEGMEEIKEFKELKPEMQVVLLTKEENKHIIQMAFDQGADGYLMKTENFDSMEHKMIHMLEYGQPAMSQQIFRYMLFRNRGDKPVKKDQLTRKEQEIIDMVLEGMSYKEVAATLHLSLNTIQYHMKNIFLKLDIKTKTELFKMYFH</sequence>
<dbReference type="InterPro" id="IPR011006">
    <property type="entry name" value="CheY-like_superfamily"/>
</dbReference>
<dbReference type="CDD" id="cd06170">
    <property type="entry name" value="LuxR_C_like"/>
    <property type="match status" value="1"/>
</dbReference>
<dbReference type="PANTHER" id="PTHR44688">
    <property type="entry name" value="DNA-BINDING TRANSCRIPTIONAL ACTIVATOR DEVR_DOSR"/>
    <property type="match status" value="1"/>
</dbReference>
<dbReference type="GO" id="GO:0000160">
    <property type="term" value="P:phosphorelay signal transduction system"/>
    <property type="evidence" value="ECO:0007669"/>
    <property type="project" value="InterPro"/>
</dbReference>
<evidence type="ECO:0000259" key="5">
    <source>
        <dbReference type="PROSITE" id="PS50043"/>
    </source>
</evidence>
<evidence type="ECO:0000256" key="4">
    <source>
        <dbReference type="PROSITE-ProRule" id="PRU00169"/>
    </source>
</evidence>
<evidence type="ECO:0000256" key="1">
    <source>
        <dbReference type="ARBA" id="ARBA00023015"/>
    </source>
</evidence>
<evidence type="ECO:0000256" key="3">
    <source>
        <dbReference type="ARBA" id="ARBA00023163"/>
    </source>
</evidence>
<dbReference type="RefSeq" id="WP_089830501.1">
    <property type="nucleotide sequence ID" value="NZ_FNBN01000002.1"/>
</dbReference>
<accession>A0A1G7M4U5</accession>
<dbReference type="Proteomes" id="UP000199045">
    <property type="component" value="Unassembled WGS sequence"/>
</dbReference>
<dbReference type="GO" id="GO:0006355">
    <property type="term" value="P:regulation of DNA-templated transcription"/>
    <property type="evidence" value="ECO:0007669"/>
    <property type="project" value="InterPro"/>
</dbReference>
<proteinExistence type="predicted"/>
<name>A0A1G7M4U5_CHIFI</name>
<gene>
    <name evidence="7" type="ORF">SAMN04488121_102276</name>
</gene>
<evidence type="ECO:0000259" key="6">
    <source>
        <dbReference type="PROSITE" id="PS50110"/>
    </source>
</evidence>
<dbReference type="InterPro" id="IPR000792">
    <property type="entry name" value="Tscrpt_reg_LuxR_C"/>
</dbReference>
<keyword evidence="1" id="KW-0805">Transcription regulation</keyword>
<feature type="domain" description="Response regulatory" evidence="6">
    <location>
        <begin position="11"/>
        <end position="130"/>
    </location>
</feature>
<organism evidence="7 8">
    <name type="scientific">Chitinophaga filiformis</name>
    <name type="common">Myxococcus filiformis</name>
    <name type="synonym">Flexibacter filiformis</name>
    <dbReference type="NCBI Taxonomy" id="104663"/>
    <lineage>
        <taxon>Bacteria</taxon>
        <taxon>Pseudomonadati</taxon>
        <taxon>Bacteroidota</taxon>
        <taxon>Chitinophagia</taxon>
        <taxon>Chitinophagales</taxon>
        <taxon>Chitinophagaceae</taxon>
        <taxon>Chitinophaga</taxon>
    </lineage>
</organism>
<dbReference type="SMART" id="SM00421">
    <property type="entry name" value="HTH_LUXR"/>
    <property type="match status" value="1"/>
</dbReference>
<protein>
    <submittedName>
        <fullName evidence="7">DNA-binding response regulator, NarL/FixJ family, contains REC and HTH domains</fullName>
    </submittedName>
</protein>
<keyword evidence="3" id="KW-0804">Transcription</keyword>
<dbReference type="PANTHER" id="PTHR44688:SF16">
    <property type="entry name" value="DNA-BINDING TRANSCRIPTIONAL ACTIVATOR DEVR_DOSR"/>
    <property type="match status" value="1"/>
</dbReference>
<dbReference type="SUPFAM" id="SSF46894">
    <property type="entry name" value="C-terminal effector domain of the bipartite response regulators"/>
    <property type="match status" value="1"/>
</dbReference>
<dbReference type="PROSITE" id="PS50110">
    <property type="entry name" value="RESPONSE_REGULATORY"/>
    <property type="match status" value="1"/>
</dbReference>
<dbReference type="InterPro" id="IPR016032">
    <property type="entry name" value="Sig_transdc_resp-reg_C-effctor"/>
</dbReference>
<dbReference type="Pfam" id="PF00072">
    <property type="entry name" value="Response_reg"/>
    <property type="match status" value="1"/>
</dbReference>
<dbReference type="AlphaFoldDB" id="A0A1G7M4U5"/>
<dbReference type="EMBL" id="FNBN01000002">
    <property type="protein sequence ID" value="SDF56189.1"/>
    <property type="molecule type" value="Genomic_DNA"/>
</dbReference>
<evidence type="ECO:0000313" key="8">
    <source>
        <dbReference type="Proteomes" id="UP000199045"/>
    </source>
</evidence>
<dbReference type="PROSITE" id="PS50043">
    <property type="entry name" value="HTH_LUXR_2"/>
    <property type="match status" value="1"/>
</dbReference>
<dbReference type="OrthoDB" id="9797341at2"/>
<dbReference type="PRINTS" id="PR00038">
    <property type="entry name" value="HTHLUXR"/>
</dbReference>
<evidence type="ECO:0000313" key="7">
    <source>
        <dbReference type="EMBL" id="SDF56189.1"/>
    </source>
</evidence>
<dbReference type="Gene3D" id="3.40.50.2300">
    <property type="match status" value="1"/>
</dbReference>
<dbReference type="GO" id="GO:0003677">
    <property type="term" value="F:DNA binding"/>
    <property type="evidence" value="ECO:0007669"/>
    <property type="project" value="UniProtKB-KW"/>
</dbReference>
<dbReference type="Gene3D" id="1.10.10.10">
    <property type="entry name" value="Winged helix-like DNA-binding domain superfamily/Winged helix DNA-binding domain"/>
    <property type="match status" value="1"/>
</dbReference>